<evidence type="ECO:0000313" key="2">
    <source>
        <dbReference type="Proteomes" id="UP000614601"/>
    </source>
</evidence>
<dbReference type="Proteomes" id="UP000614601">
    <property type="component" value="Unassembled WGS sequence"/>
</dbReference>
<dbReference type="EMBL" id="CAJFDH010000003">
    <property type="protein sequence ID" value="CAD5215970.1"/>
    <property type="molecule type" value="Genomic_DNA"/>
</dbReference>
<organism evidence="1 2">
    <name type="scientific">Bursaphelenchus okinawaensis</name>
    <dbReference type="NCBI Taxonomy" id="465554"/>
    <lineage>
        <taxon>Eukaryota</taxon>
        <taxon>Metazoa</taxon>
        <taxon>Ecdysozoa</taxon>
        <taxon>Nematoda</taxon>
        <taxon>Chromadorea</taxon>
        <taxon>Rhabditida</taxon>
        <taxon>Tylenchina</taxon>
        <taxon>Tylenchomorpha</taxon>
        <taxon>Aphelenchoidea</taxon>
        <taxon>Aphelenchoididae</taxon>
        <taxon>Bursaphelenchus</taxon>
    </lineage>
</organism>
<gene>
    <name evidence="1" type="ORF">BOKJ2_LOCUS6359</name>
</gene>
<reference evidence="1" key="1">
    <citation type="submission" date="2020-09" db="EMBL/GenBank/DDBJ databases">
        <authorList>
            <person name="Kikuchi T."/>
        </authorList>
    </citation>
    <scope>NUCLEOTIDE SEQUENCE</scope>
    <source>
        <strain evidence="1">SH1</strain>
    </source>
</reference>
<accession>A0A811KJN9</accession>
<evidence type="ECO:0000313" key="1">
    <source>
        <dbReference type="EMBL" id="CAD5215970.1"/>
    </source>
</evidence>
<dbReference type="AlphaFoldDB" id="A0A811KJN9"/>
<protein>
    <submittedName>
        <fullName evidence="1">Uncharacterized protein</fullName>
    </submittedName>
</protein>
<keyword evidence="2" id="KW-1185">Reference proteome</keyword>
<proteinExistence type="predicted"/>
<dbReference type="Proteomes" id="UP000783686">
    <property type="component" value="Unassembled WGS sequence"/>
</dbReference>
<comment type="caution">
    <text evidence="1">The sequence shown here is derived from an EMBL/GenBank/DDBJ whole genome shotgun (WGS) entry which is preliminary data.</text>
</comment>
<sequence>MPHRFIRQFLNNEKVIQQMADSYPMRRAAKFAVSSAYQIRHKLENGGLMDGIMARTSNFKRLFQEEYKKKLEGKK</sequence>
<dbReference type="OrthoDB" id="5950777at2759"/>
<dbReference type="EMBL" id="CAJFCW020000003">
    <property type="protein sequence ID" value="CAG9105102.1"/>
    <property type="molecule type" value="Genomic_DNA"/>
</dbReference>
<name>A0A811KJN9_9BILA</name>